<dbReference type="GO" id="GO:0070897">
    <property type="term" value="P:transcription preinitiation complex assembly"/>
    <property type="evidence" value="ECO:0007669"/>
    <property type="project" value="InterPro"/>
</dbReference>
<dbReference type="GO" id="GO:0017025">
    <property type="term" value="F:TBP-class protein binding"/>
    <property type="evidence" value="ECO:0007669"/>
    <property type="project" value="InterPro"/>
</dbReference>
<proteinExistence type="predicted"/>
<organism evidence="4">
    <name type="scientific">marine sediment metagenome</name>
    <dbReference type="NCBI Taxonomy" id="412755"/>
    <lineage>
        <taxon>unclassified sequences</taxon>
        <taxon>metagenomes</taxon>
        <taxon>ecological metagenomes</taxon>
    </lineage>
</organism>
<sequence length="281" mass="31829">MTKCITKENSNSCLECGGFITFSQYQGEEACTQCGLVINERLFSTSNNGKRNIDTVILPSHSSGYIPHYKNNARWNALINETSYQKSLGDGQVHLKRICHNLNLPESVRYNSEYLFTRALRKGLMRGHSICGMACACIFHEAKKGYNRSFKEISQQIVGLVNMPNKEKKHIRKCYSVLFNKLSLDYQPKKMEDLITRYVSEAGLDIKLVPFVIRFLESVRAKNMFNGKIVSGVVAAAIYLNAKEFGECISQKKIAQIASVTDTTVRSRKRELEKLMGINTM</sequence>
<dbReference type="InterPro" id="IPR013763">
    <property type="entry name" value="Cyclin-like_dom"/>
</dbReference>
<dbReference type="SMART" id="SM00385">
    <property type="entry name" value="CYCLIN"/>
    <property type="match status" value="2"/>
</dbReference>
<dbReference type="SUPFAM" id="SSF47954">
    <property type="entry name" value="Cyclin-like"/>
    <property type="match status" value="2"/>
</dbReference>
<dbReference type="AlphaFoldDB" id="A0A0F9JX03"/>
<dbReference type="PANTHER" id="PTHR11618:SF13">
    <property type="entry name" value="TRANSCRIPTION INITIATION FACTOR IIB"/>
    <property type="match status" value="1"/>
</dbReference>
<dbReference type="InterPro" id="IPR000812">
    <property type="entry name" value="TFIIB"/>
</dbReference>
<dbReference type="InterPro" id="IPR036915">
    <property type="entry name" value="Cyclin-like_sf"/>
</dbReference>
<dbReference type="GO" id="GO:0097550">
    <property type="term" value="C:transcription preinitiation complex"/>
    <property type="evidence" value="ECO:0007669"/>
    <property type="project" value="TreeGrafter"/>
</dbReference>
<keyword evidence="2" id="KW-0804">Transcription</keyword>
<reference evidence="4" key="1">
    <citation type="journal article" date="2015" name="Nature">
        <title>Complex archaea that bridge the gap between prokaryotes and eukaryotes.</title>
        <authorList>
            <person name="Spang A."/>
            <person name="Saw J.H."/>
            <person name="Jorgensen S.L."/>
            <person name="Zaremba-Niedzwiedzka K."/>
            <person name="Martijn J."/>
            <person name="Lind A.E."/>
            <person name="van Eijk R."/>
            <person name="Schleper C."/>
            <person name="Guy L."/>
            <person name="Ettema T.J."/>
        </authorList>
    </citation>
    <scope>NUCLEOTIDE SEQUENCE</scope>
</reference>
<dbReference type="InterPro" id="IPR013150">
    <property type="entry name" value="TFIIB_cyclin"/>
</dbReference>
<accession>A0A0F9JX03</accession>
<dbReference type="PRINTS" id="PR00685">
    <property type="entry name" value="TIFACTORIIB"/>
</dbReference>
<dbReference type="EMBL" id="LAZR01015143">
    <property type="protein sequence ID" value="KKM14443.1"/>
    <property type="molecule type" value="Genomic_DNA"/>
</dbReference>
<dbReference type="Gene3D" id="1.10.472.10">
    <property type="entry name" value="Cyclin-like"/>
    <property type="match status" value="2"/>
</dbReference>
<dbReference type="Pfam" id="PF00382">
    <property type="entry name" value="TFIIB"/>
    <property type="match status" value="2"/>
</dbReference>
<keyword evidence="1" id="KW-0805">Transcription regulation</keyword>
<dbReference type="PANTHER" id="PTHR11618">
    <property type="entry name" value="TRANSCRIPTION INITIATION FACTOR IIB-RELATED"/>
    <property type="match status" value="1"/>
</dbReference>
<evidence type="ECO:0000256" key="2">
    <source>
        <dbReference type="ARBA" id="ARBA00023163"/>
    </source>
</evidence>
<feature type="domain" description="Cyclin-like" evidence="3">
    <location>
        <begin position="93"/>
        <end position="180"/>
    </location>
</feature>
<evidence type="ECO:0000256" key="1">
    <source>
        <dbReference type="ARBA" id="ARBA00023015"/>
    </source>
</evidence>
<protein>
    <recommendedName>
        <fullName evidence="3">Cyclin-like domain-containing protein</fullName>
    </recommendedName>
</protein>
<name>A0A0F9JX03_9ZZZZ</name>
<evidence type="ECO:0000259" key="3">
    <source>
        <dbReference type="SMART" id="SM00385"/>
    </source>
</evidence>
<feature type="domain" description="Cyclin-like" evidence="3">
    <location>
        <begin position="193"/>
        <end position="274"/>
    </location>
</feature>
<comment type="caution">
    <text evidence="4">The sequence shown here is derived from an EMBL/GenBank/DDBJ whole genome shotgun (WGS) entry which is preliminary data.</text>
</comment>
<gene>
    <name evidence="4" type="ORF">LCGC14_1706050</name>
</gene>
<dbReference type="Gene3D" id="2.20.25.10">
    <property type="match status" value="1"/>
</dbReference>
<evidence type="ECO:0000313" key="4">
    <source>
        <dbReference type="EMBL" id="KKM14443.1"/>
    </source>
</evidence>